<accession>A0A4C1V549</accession>
<evidence type="ECO:0000313" key="1">
    <source>
        <dbReference type="EMBL" id="GBP33709.1"/>
    </source>
</evidence>
<name>A0A4C1V549_EUMVA</name>
<sequence length="126" mass="14236">MEHDESGEGIFAARASKAMVGKSGDVRELFTFLLLAVCEILSKTFQFGVCQISAFGFQYPLSRRSTSLPISGRKWSRFQIRPCRPDAGYLEKSPAHVFTSFEFRKSLSDGRHICTTSRYPGPHRRV</sequence>
<reference evidence="1 2" key="1">
    <citation type="journal article" date="2019" name="Commun. Biol.">
        <title>The bagworm genome reveals a unique fibroin gene that provides high tensile strength.</title>
        <authorList>
            <person name="Kono N."/>
            <person name="Nakamura H."/>
            <person name="Ohtoshi R."/>
            <person name="Tomita M."/>
            <person name="Numata K."/>
            <person name="Arakawa K."/>
        </authorList>
    </citation>
    <scope>NUCLEOTIDE SEQUENCE [LARGE SCALE GENOMIC DNA]</scope>
</reference>
<comment type="caution">
    <text evidence="1">The sequence shown here is derived from an EMBL/GenBank/DDBJ whole genome shotgun (WGS) entry which is preliminary data.</text>
</comment>
<evidence type="ECO:0000313" key="2">
    <source>
        <dbReference type="Proteomes" id="UP000299102"/>
    </source>
</evidence>
<dbReference type="AlphaFoldDB" id="A0A4C1V549"/>
<keyword evidence="2" id="KW-1185">Reference proteome</keyword>
<dbReference type="Proteomes" id="UP000299102">
    <property type="component" value="Unassembled WGS sequence"/>
</dbReference>
<gene>
    <name evidence="1" type="ORF">EVAR_17035_1</name>
</gene>
<protein>
    <submittedName>
        <fullName evidence="1">Uncharacterized protein</fullName>
    </submittedName>
</protein>
<organism evidence="1 2">
    <name type="scientific">Eumeta variegata</name>
    <name type="common">Bagworm moth</name>
    <name type="synonym">Eumeta japonica</name>
    <dbReference type="NCBI Taxonomy" id="151549"/>
    <lineage>
        <taxon>Eukaryota</taxon>
        <taxon>Metazoa</taxon>
        <taxon>Ecdysozoa</taxon>
        <taxon>Arthropoda</taxon>
        <taxon>Hexapoda</taxon>
        <taxon>Insecta</taxon>
        <taxon>Pterygota</taxon>
        <taxon>Neoptera</taxon>
        <taxon>Endopterygota</taxon>
        <taxon>Lepidoptera</taxon>
        <taxon>Glossata</taxon>
        <taxon>Ditrysia</taxon>
        <taxon>Tineoidea</taxon>
        <taxon>Psychidae</taxon>
        <taxon>Oiketicinae</taxon>
        <taxon>Eumeta</taxon>
    </lineage>
</organism>
<dbReference type="EMBL" id="BGZK01000278">
    <property type="protein sequence ID" value="GBP33709.1"/>
    <property type="molecule type" value="Genomic_DNA"/>
</dbReference>
<proteinExistence type="predicted"/>